<dbReference type="EMBL" id="KB306459">
    <property type="protein sequence ID" value="ELT99845.1"/>
    <property type="molecule type" value="Genomic_DNA"/>
</dbReference>
<dbReference type="HOGENOM" id="CLU_129931_0_0_1"/>
<proteinExistence type="predicted"/>
<evidence type="ECO:0000313" key="1">
    <source>
        <dbReference type="EMBL" id="ELT99845.1"/>
    </source>
</evidence>
<evidence type="ECO:0000313" key="2">
    <source>
        <dbReference type="EnsemblMetazoa" id="CapteP226928"/>
    </source>
</evidence>
<reference evidence="1 3" key="2">
    <citation type="journal article" date="2013" name="Nature">
        <title>Insights into bilaterian evolution from three spiralian genomes.</title>
        <authorList>
            <person name="Simakov O."/>
            <person name="Marletaz F."/>
            <person name="Cho S.J."/>
            <person name="Edsinger-Gonzales E."/>
            <person name="Havlak P."/>
            <person name="Hellsten U."/>
            <person name="Kuo D.H."/>
            <person name="Larsson T."/>
            <person name="Lv J."/>
            <person name="Arendt D."/>
            <person name="Savage R."/>
            <person name="Osoegawa K."/>
            <person name="de Jong P."/>
            <person name="Grimwood J."/>
            <person name="Chapman J.A."/>
            <person name="Shapiro H."/>
            <person name="Aerts A."/>
            <person name="Otillar R.P."/>
            <person name="Terry A.Y."/>
            <person name="Boore J.L."/>
            <person name="Grigoriev I.V."/>
            <person name="Lindberg D.R."/>
            <person name="Seaver E.C."/>
            <person name="Weisblat D.A."/>
            <person name="Putnam N.H."/>
            <person name="Rokhsar D.S."/>
        </authorList>
    </citation>
    <scope>NUCLEOTIDE SEQUENCE</scope>
    <source>
        <strain evidence="1 3">I ESC-2004</strain>
    </source>
</reference>
<name>R7U9R3_CAPTE</name>
<dbReference type="Proteomes" id="UP000014760">
    <property type="component" value="Unassembled WGS sequence"/>
</dbReference>
<dbReference type="EMBL" id="AMQN01001892">
    <property type="status" value="NOT_ANNOTATED_CDS"/>
    <property type="molecule type" value="Genomic_DNA"/>
</dbReference>
<dbReference type="AlphaFoldDB" id="R7U9R3"/>
<dbReference type="OrthoDB" id="7085216at2759"/>
<dbReference type="PANTHER" id="PTHR35263">
    <property type="entry name" value="TESTIS-EXPRESSED PROTEIN 49"/>
    <property type="match status" value="1"/>
</dbReference>
<protein>
    <submittedName>
        <fullName evidence="1 2">Uncharacterized protein</fullName>
    </submittedName>
</protein>
<reference evidence="2" key="3">
    <citation type="submission" date="2015-06" db="UniProtKB">
        <authorList>
            <consortium name="EnsemblMetazoa"/>
        </authorList>
    </citation>
    <scope>IDENTIFICATION</scope>
</reference>
<reference evidence="3" key="1">
    <citation type="submission" date="2012-12" db="EMBL/GenBank/DDBJ databases">
        <authorList>
            <person name="Hellsten U."/>
            <person name="Grimwood J."/>
            <person name="Chapman J.A."/>
            <person name="Shapiro H."/>
            <person name="Aerts A."/>
            <person name="Otillar R.P."/>
            <person name="Terry A.Y."/>
            <person name="Boore J.L."/>
            <person name="Simakov O."/>
            <person name="Marletaz F."/>
            <person name="Cho S.-J."/>
            <person name="Edsinger-Gonzales E."/>
            <person name="Havlak P."/>
            <person name="Kuo D.-H."/>
            <person name="Larsson T."/>
            <person name="Lv J."/>
            <person name="Arendt D."/>
            <person name="Savage R."/>
            <person name="Osoegawa K."/>
            <person name="de Jong P."/>
            <person name="Lindberg D.R."/>
            <person name="Seaver E.C."/>
            <person name="Weisblat D.A."/>
            <person name="Putnam N.H."/>
            <person name="Grigoriev I.V."/>
            <person name="Rokhsar D.S."/>
        </authorList>
    </citation>
    <scope>NUCLEOTIDE SEQUENCE</scope>
    <source>
        <strain evidence="3">I ESC-2004</strain>
    </source>
</reference>
<evidence type="ECO:0000313" key="3">
    <source>
        <dbReference type="Proteomes" id="UP000014760"/>
    </source>
</evidence>
<dbReference type="InterPro" id="IPR038775">
    <property type="entry name" value="SPMIP11"/>
</dbReference>
<dbReference type="Pfam" id="PF22593">
    <property type="entry name" value="SPMIP11"/>
    <property type="match status" value="2"/>
</dbReference>
<keyword evidence="3" id="KW-1185">Reference proteome</keyword>
<sequence>MSFFGLTQLGYQDTIREHLKEPELTPQYIYRSGLYRDKSVTLPPIKKDLPQASIVPIDQLSGYGPGHRGSHNELVRMQMKHIRNPKASLITKLKAVWHLSSHSSIQDIYRRPVISSAEVAKWRKDEPLKEREPWSTVKRHIKVDSEMTRFVKEMHLTNREFSLY</sequence>
<organism evidence="1">
    <name type="scientific">Capitella teleta</name>
    <name type="common">Polychaete worm</name>
    <dbReference type="NCBI Taxonomy" id="283909"/>
    <lineage>
        <taxon>Eukaryota</taxon>
        <taxon>Metazoa</taxon>
        <taxon>Spiralia</taxon>
        <taxon>Lophotrochozoa</taxon>
        <taxon>Annelida</taxon>
        <taxon>Polychaeta</taxon>
        <taxon>Sedentaria</taxon>
        <taxon>Scolecida</taxon>
        <taxon>Capitellidae</taxon>
        <taxon>Capitella</taxon>
    </lineage>
</organism>
<dbReference type="OMA" id="DHCILND"/>
<dbReference type="PANTHER" id="PTHR35263:SF1">
    <property type="entry name" value="TESTIS-EXPRESSED PROTEIN 49"/>
    <property type="match status" value="1"/>
</dbReference>
<accession>R7U9R3</accession>
<dbReference type="EnsemblMetazoa" id="CapteT226928">
    <property type="protein sequence ID" value="CapteP226928"/>
    <property type="gene ID" value="CapteG226928"/>
</dbReference>
<gene>
    <name evidence="1" type="ORF">CAPTEDRAFT_226928</name>
</gene>